<dbReference type="SUPFAM" id="SSF89919">
    <property type="entry name" value="Ribosome-binding factor A, RbfA"/>
    <property type="match status" value="1"/>
</dbReference>
<evidence type="ECO:0000256" key="1">
    <source>
        <dbReference type="SAM" id="MobiDB-lite"/>
    </source>
</evidence>
<dbReference type="InterPro" id="IPR023799">
    <property type="entry name" value="RbfA_dom_sf"/>
</dbReference>
<evidence type="ECO:0000313" key="2">
    <source>
        <dbReference type="Proteomes" id="UP000887572"/>
    </source>
</evidence>
<feature type="region of interest" description="Disordered" evidence="1">
    <location>
        <begin position="166"/>
        <end position="206"/>
    </location>
</feature>
<feature type="compositionally biased region" description="Basic and acidic residues" evidence="1">
    <location>
        <begin position="174"/>
        <end position="206"/>
    </location>
</feature>
<evidence type="ECO:0000313" key="3">
    <source>
        <dbReference type="WBParaSite" id="Gr19_v10_g16060.t1"/>
    </source>
</evidence>
<accession>A0A914HF69</accession>
<organism evidence="2 3">
    <name type="scientific">Globodera rostochiensis</name>
    <name type="common">Golden nematode worm</name>
    <name type="synonym">Heterodera rostochiensis</name>
    <dbReference type="NCBI Taxonomy" id="31243"/>
    <lineage>
        <taxon>Eukaryota</taxon>
        <taxon>Metazoa</taxon>
        <taxon>Ecdysozoa</taxon>
        <taxon>Nematoda</taxon>
        <taxon>Chromadorea</taxon>
        <taxon>Rhabditida</taxon>
        <taxon>Tylenchina</taxon>
        <taxon>Tylenchomorpha</taxon>
        <taxon>Tylenchoidea</taxon>
        <taxon>Heteroderidae</taxon>
        <taxon>Heteroderinae</taxon>
        <taxon>Globodera</taxon>
    </lineage>
</organism>
<dbReference type="InterPro" id="IPR039212">
    <property type="entry name" value="RBFA_mitochondrial"/>
</dbReference>
<sequence length="206" mass="24444">MFERKLKRKFTLDCLNQFGTELEDVKLILGNQQSNLRKLSDKKRQQFNQLYMRALEDMVTGESELRGILFTKIDVPILMQNIKVYWRCTGDVQRDQEIEELLDKYGEILRKRITELFYHTPVPPLVFLQDRQHLHQQELNKLFEIADYGMQYRAVSPVGAVLGSSKDTGVHLNDPNDPKVSKERIPPRWLDQWRRRTKAAERKEEQ</sequence>
<name>A0A914HF69_GLORO</name>
<keyword evidence="2" id="KW-1185">Reference proteome</keyword>
<dbReference type="Gene3D" id="3.30.300.20">
    <property type="match status" value="1"/>
</dbReference>
<protein>
    <submittedName>
        <fullName evidence="3">Uncharacterized protein</fullName>
    </submittedName>
</protein>
<dbReference type="PANTHER" id="PTHR14725:SF0">
    <property type="entry name" value="RIBOSOME-BINDING FACTOR A, MITOCHONDRIAL-RELATED"/>
    <property type="match status" value="1"/>
</dbReference>
<proteinExistence type="predicted"/>
<reference evidence="3" key="1">
    <citation type="submission" date="2022-11" db="UniProtKB">
        <authorList>
            <consortium name="WormBaseParasite"/>
        </authorList>
    </citation>
    <scope>IDENTIFICATION</scope>
</reference>
<dbReference type="InterPro" id="IPR015946">
    <property type="entry name" value="KH_dom-like_a/b"/>
</dbReference>
<dbReference type="WBParaSite" id="Gr19_v10_g16060.t1">
    <property type="protein sequence ID" value="Gr19_v10_g16060.t1"/>
    <property type="gene ID" value="Gr19_v10_g16060"/>
</dbReference>
<dbReference type="PANTHER" id="PTHR14725">
    <property type="entry name" value="RIBOSOME-BINDING FACTOR A, MITOCHONDRIAL-RELATED"/>
    <property type="match status" value="1"/>
</dbReference>
<dbReference type="Proteomes" id="UP000887572">
    <property type="component" value="Unplaced"/>
</dbReference>
<dbReference type="AlphaFoldDB" id="A0A914HF69"/>